<keyword evidence="5" id="KW-0717">Septation</keyword>
<keyword evidence="8" id="KW-1185">Reference proteome</keyword>
<dbReference type="InterPro" id="IPR006776">
    <property type="entry name" value="SsgB"/>
</dbReference>
<dbReference type="InterPro" id="IPR038658">
    <property type="entry name" value="SsgB_sf"/>
</dbReference>
<dbReference type="EMBL" id="JBHSOD010000055">
    <property type="protein sequence ID" value="MFC5889344.1"/>
    <property type="molecule type" value="Genomic_DNA"/>
</dbReference>
<evidence type="ECO:0000256" key="5">
    <source>
        <dbReference type="ARBA" id="ARBA00023210"/>
    </source>
</evidence>
<keyword evidence="4" id="KW-0749">Sporulation</keyword>
<protein>
    <submittedName>
        <fullName evidence="7">SsgA family sporulation/cell division regulator</fullName>
    </submittedName>
</protein>
<proteinExistence type="inferred from homology"/>
<sequence length="141" mass="15347">MPAQEVISTDIVLDAQIVLGEHESVDVPVRLAYRSDDPLAVALEFLGPAAEAGTWHFSRDLLWEGLQKPTGLGDVRIWPPCPCHGRTALRIMLLGDDGSVLVDLPSRQVRRWLRRESFALVPPGTEGGAIDWDAELSGLAG</sequence>
<evidence type="ECO:0000256" key="4">
    <source>
        <dbReference type="ARBA" id="ARBA00022969"/>
    </source>
</evidence>
<comment type="subcellular location">
    <subcellularLocation>
        <location evidence="1">Cell septum</location>
    </subcellularLocation>
</comment>
<comment type="similarity">
    <text evidence="2">Belongs to the SsgA family.</text>
</comment>
<keyword evidence="3" id="KW-0132">Cell division</keyword>
<gene>
    <name evidence="7" type="ORF">ACFP0N_30675</name>
</gene>
<accession>A0ABW1F931</accession>
<evidence type="ECO:0000256" key="6">
    <source>
        <dbReference type="ARBA" id="ARBA00023306"/>
    </source>
</evidence>
<dbReference type="Pfam" id="PF04686">
    <property type="entry name" value="SsgA"/>
    <property type="match status" value="1"/>
</dbReference>
<evidence type="ECO:0000256" key="2">
    <source>
        <dbReference type="ARBA" id="ARBA00009323"/>
    </source>
</evidence>
<name>A0ABW1F931_9ACTN</name>
<reference evidence="8" key="1">
    <citation type="journal article" date="2019" name="Int. J. Syst. Evol. Microbiol.">
        <title>The Global Catalogue of Microorganisms (GCM) 10K type strain sequencing project: providing services to taxonomists for standard genome sequencing and annotation.</title>
        <authorList>
            <consortium name="The Broad Institute Genomics Platform"/>
            <consortium name="The Broad Institute Genome Sequencing Center for Infectious Disease"/>
            <person name="Wu L."/>
            <person name="Ma J."/>
        </authorList>
    </citation>
    <scope>NUCLEOTIDE SEQUENCE [LARGE SCALE GENOMIC DNA]</scope>
    <source>
        <strain evidence="8">CGMCC 4.1469</strain>
    </source>
</reference>
<dbReference type="Gene3D" id="2.30.31.20">
    <property type="entry name" value="Sporulation-specific cell division protein SsgB"/>
    <property type="match status" value="1"/>
</dbReference>
<organism evidence="7 8">
    <name type="scientific">Kitasatospora aburaviensis</name>
    <dbReference type="NCBI Taxonomy" id="67265"/>
    <lineage>
        <taxon>Bacteria</taxon>
        <taxon>Bacillati</taxon>
        <taxon>Actinomycetota</taxon>
        <taxon>Actinomycetes</taxon>
        <taxon>Kitasatosporales</taxon>
        <taxon>Streptomycetaceae</taxon>
        <taxon>Kitasatospora</taxon>
    </lineage>
</organism>
<evidence type="ECO:0000256" key="1">
    <source>
        <dbReference type="ARBA" id="ARBA00004431"/>
    </source>
</evidence>
<dbReference type="RefSeq" id="WP_313766111.1">
    <property type="nucleotide sequence ID" value="NZ_BAAAVH010000048.1"/>
</dbReference>
<dbReference type="Proteomes" id="UP001596067">
    <property type="component" value="Unassembled WGS sequence"/>
</dbReference>
<evidence type="ECO:0000313" key="8">
    <source>
        <dbReference type="Proteomes" id="UP001596067"/>
    </source>
</evidence>
<comment type="caution">
    <text evidence="7">The sequence shown here is derived from an EMBL/GenBank/DDBJ whole genome shotgun (WGS) entry which is preliminary data.</text>
</comment>
<evidence type="ECO:0000313" key="7">
    <source>
        <dbReference type="EMBL" id="MFC5889344.1"/>
    </source>
</evidence>
<evidence type="ECO:0000256" key="3">
    <source>
        <dbReference type="ARBA" id="ARBA00022618"/>
    </source>
</evidence>
<keyword evidence="6" id="KW-0131">Cell cycle</keyword>